<feature type="chain" id="PRO_5039035968" description="Lipoprotein" evidence="1">
    <location>
        <begin position="23"/>
        <end position="144"/>
    </location>
</feature>
<evidence type="ECO:0000256" key="1">
    <source>
        <dbReference type="SAM" id="SignalP"/>
    </source>
</evidence>
<feature type="signal peptide" evidence="1">
    <location>
        <begin position="1"/>
        <end position="22"/>
    </location>
</feature>
<keyword evidence="1" id="KW-0732">Signal</keyword>
<organism evidence="2 3">
    <name type="scientific">Fictibacillus phosphorivorans</name>
    <dbReference type="NCBI Taxonomy" id="1221500"/>
    <lineage>
        <taxon>Bacteria</taxon>
        <taxon>Bacillati</taxon>
        <taxon>Bacillota</taxon>
        <taxon>Bacilli</taxon>
        <taxon>Bacillales</taxon>
        <taxon>Fictibacillaceae</taxon>
        <taxon>Fictibacillus</taxon>
    </lineage>
</organism>
<comment type="caution">
    <text evidence="2">The sequence shown here is derived from an EMBL/GenBank/DDBJ whole genome shotgun (WGS) entry which is preliminary data.</text>
</comment>
<dbReference type="AlphaFoldDB" id="A0A163RH00"/>
<dbReference type="Proteomes" id="UP000076567">
    <property type="component" value="Unassembled WGS sequence"/>
</dbReference>
<dbReference type="RefSeq" id="WP_066240245.1">
    <property type="nucleotide sequence ID" value="NZ_LRFC01000016.1"/>
</dbReference>
<proteinExistence type="predicted"/>
<name>A0A163RH00_9BACL</name>
<sequence length="144" mass="16806">MKKTLVISLLALVALLTGCNQGTSSEDISKVAYDWEKAKFNNEYDKQQELVFKKGSYEVDKGAKKINSGLKYKDIRFEVYYDKESEYYYVFTDFKNPNGDNTVKDNILLRQKSDVWKVDTSKSLDINREDIKDKFDRQACIHCE</sequence>
<evidence type="ECO:0008006" key="4">
    <source>
        <dbReference type="Google" id="ProtNLM"/>
    </source>
</evidence>
<evidence type="ECO:0000313" key="3">
    <source>
        <dbReference type="Proteomes" id="UP000076567"/>
    </source>
</evidence>
<accession>A0A163RH00</accession>
<reference evidence="3" key="1">
    <citation type="submission" date="2016-01" db="EMBL/GenBank/DDBJ databases">
        <title>Draft genome of Chromobacterium sp. F49.</title>
        <authorList>
            <person name="Hong K.W."/>
        </authorList>
    </citation>
    <scope>NUCLEOTIDE SEQUENCE [LARGE SCALE GENOMIC DNA]</scope>
    <source>
        <strain evidence="3">P7IIIA</strain>
    </source>
</reference>
<dbReference type="EMBL" id="LRFC01000016">
    <property type="protein sequence ID" value="KZE66854.1"/>
    <property type="molecule type" value="Genomic_DNA"/>
</dbReference>
<gene>
    <name evidence="2" type="ORF">AWM68_19985</name>
</gene>
<dbReference type="PROSITE" id="PS51257">
    <property type="entry name" value="PROKAR_LIPOPROTEIN"/>
    <property type="match status" value="1"/>
</dbReference>
<keyword evidence="3" id="KW-1185">Reference proteome</keyword>
<evidence type="ECO:0000313" key="2">
    <source>
        <dbReference type="EMBL" id="KZE66854.1"/>
    </source>
</evidence>
<protein>
    <recommendedName>
        <fullName evidence="4">Lipoprotein</fullName>
    </recommendedName>
</protein>
<dbReference type="OrthoDB" id="2873074at2"/>